<dbReference type="GO" id="GO:0044550">
    <property type="term" value="P:secondary metabolite biosynthetic process"/>
    <property type="evidence" value="ECO:0007669"/>
    <property type="project" value="TreeGrafter"/>
</dbReference>
<organism evidence="9 10">
    <name type="scientific">Streptomyces atratus</name>
    <dbReference type="NCBI Taxonomy" id="1893"/>
    <lineage>
        <taxon>Bacteria</taxon>
        <taxon>Bacillati</taxon>
        <taxon>Actinomycetota</taxon>
        <taxon>Actinomycetes</taxon>
        <taxon>Kitasatosporales</taxon>
        <taxon>Streptomycetaceae</taxon>
        <taxon>Streptomyces</taxon>
    </lineage>
</organism>
<dbReference type="Pfam" id="PF00550">
    <property type="entry name" value="PP-binding"/>
    <property type="match status" value="2"/>
</dbReference>
<dbReference type="FunFam" id="3.40.50.980:FF:000001">
    <property type="entry name" value="Non-ribosomal peptide synthetase"/>
    <property type="match status" value="2"/>
</dbReference>
<feature type="region of interest" description="Disordered" evidence="7">
    <location>
        <begin position="2056"/>
        <end position="2080"/>
    </location>
</feature>
<dbReference type="RefSeq" id="WP_114248493.1">
    <property type="nucleotide sequence ID" value="NZ_CP027306.1"/>
</dbReference>
<dbReference type="Gene3D" id="3.30.559.30">
    <property type="entry name" value="Nonribosomal peptide synthetase, condensation domain"/>
    <property type="match status" value="3"/>
</dbReference>
<comment type="cofactor">
    <cofactor evidence="1">
        <name>pantetheine 4'-phosphate</name>
        <dbReference type="ChEBI" id="CHEBI:47942"/>
    </cofactor>
</comment>
<dbReference type="Gene3D" id="3.30.559.10">
    <property type="entry name" value="Chloramphenicol acetyltransferase-like domain"/>
    <property type="match status" value="3"/>
</dbReference>
<dbReference type="KEGG" id="sata:C5746_40335"/>
<dbReference type="SMART" id="SM00823">
    <property type="entry name" value="PKS_PP"/>
    <property type="match status" value="2"/>
</dbReference>
<proteinExistence type="inferred from homology"/>
<dbReference type="InterPro" id="IPR001242">
    <property type="entry name" value="Condensation_dom"/>
</dbReference>
<dbReference type="GO" id="GO:0005829">
    <property type="term" value="C:cytosol"/>
    <property type="evidence" value="ECO:0007669"/>
    <property type="project" value="TreeGrafter"/>
</dbReference>
<protein>
    <submittedName>
        <fullName evidence="9">Non-ribosomal peptide synthetase</fullName>
    </submittedName>
</protein>
<dbReference type="GO" id="GO:0031177">
    <property type="term" value="F:phosphopantetheine binding"/>
    <property type="evidence" value="ECO:0007669"/>
    <property type="project" value="InterPro"/>
</dbReference>
<evidence type="ECO:0000259" key="8">
    <source>
        <dbReference type="PROSITE" id="PS50075"/>
    </source>
</evidence>
<dbReference type="InterPro" id="IPR000873">
    <property type="entry name" value="AMP-dep_synth/lig_dom"/>
</dbReference>
<keyword evidence="6" id="KW-0045">Antibiotic biosynthesis</keyword>
<dbReference type="InterPro" id="IPR025110">
    <property type="entry name" value="AMP-bd_C"/>
</dbReference>
<keyword evidence="3" id="KW-0596">Phosphopantetheine</keyword>
<dbReference type="InterPro" id="IPR020806">
    <property type="entry name" value="PKS_PP-bd"/>
</dbReference>
<dbReference type="InterPro" id="IPR023213">
    <property type="entry name" value="CAT-like_dom_sf"/>
</dbReference>
<dbReference type="GO" id="GO:0008610">
    <property type="term" value="P:lipid biosynthetic process"/>
    <property type="evidence" value="ECO:0007669"/>
    <property type="project" value="UniProtKB-ARBA"/>
</dbReference>
<dbReference type="InterPro" id="IPR009081">
    <property type="entry name" value="PP-bd_ACP"/>
</dbReference>
<dbReference type="CDD" id="cd05930">
    <property type="entry name" value="A_NRPS"/>
    <property type="match status" value="2"/>
</dbReference>
<dbReference type="InterPro" id="IPR010060">
    <property type="entry name" value="NRPS_synth"/>
</dbReference>
<evidence type="ECO:0000256" key="5">
    <source>
        <dbReference type="ARBA" id="ARBA00022737"/>
    </source>
</evidence>
<dbReference type="FunFam" id="3.30.300.30:FF:000010">
    <property type="entry name" value="Enterobactin synthetase component F"/>
    <property type="match status" value="2"/>
</dbReference>
<dbReference type="PROSITE" id="PS50075">
    <property type="entry name" value="CARRIER"/>
    <property type="match status" value="2"/>
</dbReference>
<dbReference type="Gene3D" id="3.30.300.30">
    <property type="match status" value="2"/>
</dbReference>
<dbReference type="InterPro" id="IPR036736">
    <property type="entry name" value="ACP-like_sf"/>
</dbReference>
<dbReference type="InterPro" id="IPR045851">
    <property type="entry name" value="AMP-bd_C_sf"/>
</dbReference>
<dbReference type="SUPFAM" id="SSF52777">
    <property type="entry name" value="CoA-dependent acyltransferases"/>
    <property type="match status" value="6"/>
</dbReference>
<dbReference type="NCBIfam" id="NF003417">
    <property type="entry name" value="PRK04813.1"/>
    <property type="match status" value="2"/>
</dbReference>
<keyword evidence="5" id="KW-0677">Repeat</keyword>
<dbReference type="GO" id="GO:0003824">
    <property type="term" value="F:catalytic activity"/>
    <property type="evidence" value="ECO:0007669"/>
    <property type="project" value="InterPro"/>
</dbReference>
<gene>
    <name evidence="9" type="ORF">C5746_40335</name>
</gene>
<dbReference type="NCBIfam" id="TIGR01733">
    <property type="entry name" value="AA-adenyl-dom"/>
    <property type="match status" value="2"/>
</dbReference>
<dbReference type="InterPro" id="IPR020845">
    <property type="entry name" value="AMP-binding_CS"/>
</dbReference>
<keyword evidence="4" id="KW-0597">Phosphoprotein</keyword>
<dbReference type="Gene3D" id="2.30.38.10">
    <property type="entry name" value="Luciferase, Domain 3"/>
    <property type="match status" value="2"/>
</dbReference>
<feature type="region of interest" description="Disordered" evidence="7">
    <location>
        <begin position="988"/>
        <end position="1008"/>
    </location>
</feature>
<comment type="similarity">
    <text evidence="2">Belongs to the ATP-dependent AMP-binding enzyme family.</text>
</comment>
<dbReference type="PANTHER" id="PTHR45527">
    <property type="entry name" value="NONRIBOSOMAL PEPTIDE SYNTHETASE"/>
    <property type="match status" value="1"/>
</dbReference>
<evidence type="ECO:0000313" key="10">
    <source>
        <dbReference type="Proteomes" id="UP000252698"/>
    </source>
</evidence>
<dbReference type="InterPro" id="IPR006162">
    <property type="entry name" value="Ppantetheine_attach_site"/>
</dbReference>
<dbReference type="SUPFAM" id="SSF56801">
    <property type="entry name" value="Acetyl-CoA synthetase-like"/>
    <property type="match status" value="2"/>
</dbReference>
<evidence type="ECO:0000256" key="6">
    <source>
        <dbReference type="ARBA" id="ARBA00023194"/>
    </source>
</evidence>
<dbReference type="InterPro" id="IPR010071">
    <property type="entry name" value="AA_adenyl_dom"/>
</dbReference>
<evidence type="ECO:0000256" key="2">
    <source>
        <dbReference type="ARBA" id="ARBA00006432"/>
    </source>
</evidence>
<name>A0A2Z5JP87_STRAR</name>
<evidence type="ECO:0000256" key="7">
    <source>
        <dbReference type="SAM" id="MobiDB-lite"/>
    </source>
</evidence>
<dbReference type="CDD" id="cd19534">
    <property type="entry name" value="E_NRPS"/>
    <property type="match status" value="1"/>
</dbReference>
<dbReference type="CDD" id="cd19531">
    <property type="entry name" value="LCL_NRPS-like"/>
    <property type="match status" value="2"/>
</dbReference>
<dbReference type="GO" id="GO:0017000">
    <property type="term" value="P:antibiotic biosynthetic process"/>
    <property type="evidence" value="ECO:0007669"/>
    <property type="project" value="UniProtKB-KW"/>
</dbReference>
<evidence type="ECO:0000313" key="9">
    <source>
        <dbReference type="EMBL" id="AXE82108.1"/>
    </source>
</evidence>
<dbReference type="NCBIfam" id="TIGR01720">
    <property type="entry name" value="NRPS-para261"/>
    <property type="match status" value="1"/>
</dbReference>
<dbReference type="SUPFAM" id="SSF47336">
    <property type="entry name" value="ACP-like"/>
    <property type="match status" value="2"/>
</dbReference>
<evidence type="ECO:0000256" key="3">
    <source>
        <dbReference type="ARBA" id="ARBA00022450"/>
    </source>
</evidence>
<accession>A0A2Z5JP87</accession>
<evidence type="ECO:0000256" key="4">
    <source>
        <dbReference type="ARBA" id="ARBA00022553"/>
    </source>
</evidence>
<dbReference type="PROSITE" id="PS00012">
    <property type="entry name" value="PHOSPHOPANTETHEINE"/>
    <property type="match status" value="2"/>
</dbReference>
<dbReference type="FunFam" id="3.30.559.10:FF:000012">
    <property type="entry name" value="Non-ribosomal peptide synthetase"/>
    <property type="match status" value="2"/>
</dbReference>
<dbReference type="PANTHER" id="PTHR45527:SF1">
    <property type="entry name" value="FATTY ACID SYNTHASE"/>
    <property type="match status" value="1"/>
</dbReference>
<sequence length="2628" mass="287441">MGENSIEARLLSRMRRHADADRIVRADKDAAGPLPLSFAQQRLWFLDRLTPESADYLVPTALRVRGLLDVTALETALSGLVARHEVLRTAFTAGDDGTPHQEVNAPWPVDVSVHDLRGEGDAVAEERAREVLRSEAKRPFDLTTGRPLRTDVVRLADDDHYLLLTAHHIVSDGWSSGILARELRELYAAALAGGREASLPDLPVQYADFAVWQRDQLTGPALERQLGYWRERLARSTPLELPTDRQRPAHASGTGDVVTFEVAAEVAERLREAAGRQGASLFMALLSLFQVVLARYCRQDDIAVGTPIAGRNRAEIEDVVGFFVNTLVMRTDLSGDPTFGELIDRVKDTALGAFDHQDLPFERLVEELAPERDLSRNPLFQTMFVLQAPGSADGEAWQLAGVDVEPVEIERGVAKFDLTLTVVESSDGLRAVLEYRTDLFDRARIERMAGHLATLAASVAAAPDARLSELNMLTARERQEILVDWNGSTGPYPDTATIHSLVEDRVSTDPDSIAVTHGAEQWTYAQLNARANQLAHHLRTTGITPDTLIAVCLDRSPELIATLLGILKAGAAFVPLDPDYPTDRITYMIEDAQAPLIITSTQHSDRLPADTPHLLVDTQWPAGTDTNPVPFATPDDLAYIIYTSGSTGRPKGVALEHRGVVNYLHWCDQNYPVEEPGGIGTILYSSVTFDLTITALFLPLIQGTQLAIPHTQPDQTAFDAAIDLILTNTPISFLKATPSHLEILATHLNTQNATHHITTIVAGGENLTPTLVTQLLDTSTTTTTISNEYGATEGSVANVMSLTTTPDPNGHTTTLGRPITNTTTYVLDHHNQPAPIGIPGHALLGGICLARNYHNRTDLTTQRFTPNPLHTPNDPRTYHTGDLLTWRPDGTLEFIGRIDNQIKLRGYRIELGEIENALNTHPHIHTTTITLREDTPGDKRLTAYITTTPGATTPTTHELRTHLQHQLPDYMIPATYVTLDQLPLTPNGKVDTKTLPAPGTHRPHLATTYTTPRTTAEHVVTTIWSDILGIETIGIHDNFFELGGHSLLAIRVTSRLRQQLGIDVPVRTLFTSPTPATLAAAMRELATADEAPLVPVDRTEGALPLSFAQQRLWFLDQLTPESAEYLVPFGLRIRGELNVGALGAAFTALVARHEILRTRFVTDDSGRPSQIVDAPWSVTPVVHDVRTVAALEDRERTAQEIMGAEARRPFELDGGRLLRVDLVRVAEDDQYLLITLHHIVSDGWSSGILARELREHYAAALAGREVALPVLTVQYADFAVWQREQLTGDFLDEQLAYWRERLTGVPVLELPTDHGRPTEREGAAGDSVHFTLPAEVAEPLRSTAGRQGASLFMALLSLFQIVLARYGRQDDIAVGTPIAGRNRAETEDLIGFFVNTLVMRTDLSGDPTFGELIDRVKDTALGAYDHQDLPFERLVDELAPNRDLSRNPLFQTLFVFQNTPDGDAWSLPGLEVEQVGVGGQDAKFDLQLTAAESDGEVLAALEYRTDLFDRARIERMAGHLATLAASVAAAPDARLSELNMLTARERQEILVDWNGSTGPYPDTATIHSLVEDRVSTDPDSIAVTHGAEQWTYAQLNARANQLAHHLRTTGITPDTLIAVCLDRSPELIATLLGILKAGAAFVPLDPDYPTDRITYMIEDADAPLIITSTQHSDRLPTGTPRLLVDTEWPQGTDTNPEPLATPDDLAYIIYTSGSTGRPKGVALEHRGVVNYLHWCDQNYPVEEPGGIGTILYSSVTFDLTITALFLPLIQGTQLAIPHTQPDQTAFDAAIDLILTNTPISFLKATPSHLEILATHLNTQNATHHITTIVAGGENLTPTLVTQLLDTSTTTTTISNEYGATEGSVANVMSLTTTPDPNGHTTTLGRPITNTTTYVLDHHNQPAPIGIPGHALLGGICLARNYHNRTDLTTQRFTPNPLHTPNDPRTYHTGDLLTWRPDGTLEFIGRIDNQIKLRGYRIELGEIENALNTHPHIHTTTITLREDTPGDKRLTAYITTTPGATTPTTHELRTHLQHQLPDYMIPATYVTLDQLPLTPNGKVDTKTLPAPGTHRPHLATTYTTPRTNTERTLASVWGDILGIETIGIHDNFFELGGDSIISIQMIARAKKFGLHLTPRLIFKHQTIAEIAVHAGATTPVDAEQGRVVGDVPLTPIQHWFFEKELPAFDHFNQAELLATDALDPDVLRLALADLIEHHDALRLRCESGEDGWRQYLDEPVDTGILDVHDLSDVSDSDLGAVSLGIAEETQQGLDLAKGPLMRCALLELGAARGQRLLIAVHHLAVDGVSWRILLEDLGSCYEQRAVGGAPRLPAKTTSFRAWAERLRGFATSDAADAEFAYWAEAKPGGRVPRDRDGRNDLGSASTVAVALTPEETRALLRDVPRAFNTRINDALLTALAHALRDWTGDDETLIGLEGHGREDLFPDVDVSRTVGWFTSVFPVALRLAPGAEPLASIDSVKEQLGRIPNNGVGYGILRYLGAPEVASVLGEQPVPEVNFNYLGQFAQNLPGIGQYAPANEPKGHSISPDGMRWNVLDVTAAVEGDTFGVYIGYSAALHDRQTVERLGDGMINHLRGLIADSAEGRADSRTTPGIPLTDVGDTDMAAILKRFSI</sequence>
<evidence type="ECO:0000256" key="1">
    <source>
        <dbReference type="ARBA" id="ARBA00001957"/>
    </source>
</evidence>
<dbReference type="GO" id="GO:0043041">
    <property type="term" value="P:amino acid activation for nonribosomal peptide biosynthetic process"/>
    <property type="evidence" value="ECO:0007669"/>
    <property type="project" value="TreeGrafter"/>
</dbReference>
<dbReference type="Gene3D" id="3.40.50.980">
    <property type="match status" value="4"/>
</dbReference>
<dbReference type="EMBL" id="CP027306">
    <property type="protein sequence ID" value="AXE82108.1"/>
    <property type="molecule type" value="Genomic_DNA"/>
</dbReference>
<dbReference type="FunFam" id="1.10.1200.10:FF:000005">
    <property type="entry name" value="Nonribosomal peptide synthetase 1"/>
    <property type="match status" value="2"/>
</dbReference>
<reference evidence="9 10" key="1">
    <citation type="journal article" date="2018" name="Front. Microbiol.">
        <title>Genome Sequencing of Streptomyces atratus SCSIOZH16 and Activation Production of Nocardamine via Metabolic Engineering.</title>
        <authorList>
            <person name="Li Y."/>
            <person name="Zhang C."/>
            <person name="Liu C."/>
            <person name="Ju J."/>
            <person name="Ma J."/>
        </authorList>
    </citation>
    <scope>NUCLEOTIDE SEQUENCE [LARGE SCALE GENOMIC DNA]</scope>
    <source>
        <strain evidence="9 10">SCSIO_ZH16</strain>
    </source>
</reference>
<dbReference type="Pfam" id="PF00668">
    <property type="entry name" value="Condensation"/>
    <property type="match status" value="3"/>
</dbReference>
<dbReference type="Gene3D" id="1.10.1200.10">
    <property type="entry name" value="ACP-like"/>
    <property type="match status" value="2"/>
</dbReference>
<dbReference type="Proteomes" id="UP000252698">
    <property type="component" value="Chromosome"/>
</dbReference>
<dbReference type="Pfam" id="PF13193">
    <property type="entry name" value="AMP-binding_C"/>
    <property type="match status" value="2"/>
</dbReference>
<feature type="domain" description="Carrier" evidence="8">
    <location>
        <begin position="2079"/>
        <end position="2153"/>
    </location>
</feature>
<dbReference type="PROSITE" id="PS00455">
    <property type="entry name" value="AMP_BINDING"/>
    <property type="match status" value="2"/>
</dbReference>
<feature type="domain" description="Carrier" evidence="8">
    <location>
        <begin position="1011"/>
        <end position="1086"/>
    </location>
</feature>
<dbReference type="GeneID" id="95524508"/>
<dbReference type="Pfam" id="PF00501">
    <property type="entry name" value="AMP-binding"/>
    <property type="match status" value="2"/>
</dbReference>